<evidence type="ECO:0000256" key="1">
    <source>
        <dbReference type="ARBA" id="ARBA00004141"/>
    </source>
</evidence>
<dbReference type="AlphaFoldDB" id="A0A1I3I6C0"/>
<protein>
    <submittedName>
        <fullName evidence="5">Uncharacterized conserved protein, DUF697 family</fullName>
    </submittedName>
</protein>
<gene>
    <name evidence="5" type="ORF">SAMN04487861_1395</name>
</gene>
<evidence type="ECO:0000256" key="2">
    <source>
        <dbReference type="ARBA" id="ARBA00022692"/>
    </source>
</evidence>
<comment type="subcellular location">
    <subcellularLocation>
        <location evidence="1">Membrane</location>
        <topology evidence="1">Multi-pass membrane protein</topology>
    </subcellularLocation>
</comment>
<dbReference type="Proteomes" id="UP000183639">
    <property type="component" value="Unassembled WGS sequence"/>
</dbReference>
<keyword evidence="3" id="KW-1133">Transmembrane helix</keyword>
<evidence type="ECO:0000313" key="6">
    <source>
        <dbReference type="Proteomes" id="UP000183639"/>
    </source>
</evidence>
<organism evidence="5 6">
    <name type="scientific">Selenomonas ruminantium</name>
    <dbReference type="NCBI Taxonomy" id="971"/>
    <lineage>
        <taxon>Bacteria</taxon>
        <taxon>Bacillati</taxon>
        <taxon>Bacillota</taxon>
        <taxon>Negativicutes</taxon>
        <taxon>Selenomonadales</taxon>
        <taxon>Selenomonadaceae</taxon>
        <taxon>Selenomonas</taxon>
    </lineage>
</organism>
<dbReference type="RefSeq" id="WP_075445804.1">
    <property type="nucleotide sequence ID" value="NZ_FOQK01000039.1"/>
</dbReference>
<dbReference type="InterPro" id="IPR021147">
    <property type="entry name" value="DUF697"/>
</dbReference>
<evidence type="ECO:0000313" key="5">
    <source>
        <dbReference type="EMBL" id="SFI43471.1"/>
    </source>
</evidence>
<dbReference type="EMBL" id="FOQK01000039">
    <property type="protein sequence ID" value="SFI43471.1"/>
    <property type="molecule type" value="Genomic_DNA"/>
</dbReference>
<name>A0A1I3I6C0_SELRU</name>
<dbReference type="GO" id="GO:0016020">
    <property type="term" value="C:membrane"/>
    <property type="evidence" value="ECO:0007669"/>
    <property type="project" value="UniProtKB-SubCell"/>
</dbReference>
<evidence type="ECO:0000256" key="4">
    <source>
        <dbReference type="ARBA" id="ARBA00023136"/>
    </source>
</evidence>
<keyword evidence="4" id="KW-0472">Membrane</keyword>
<proteinExistence type="predicted"/>
<evidence type="ECO:0000256" key="3">
    <source>
        <dbReference type="ARBA" id="ARBA00022989"/>
    </source>
</evidence>
<accession>A0A1I3I6C0</accession>
<sequence>MRKIEREKSHIIIHSAAVTSGAAGALPIPGADAAAIVAAQVTMIISLGKVFDVKMTESAATAMATTMIAEHLGKMVAGGLLKLIPGVGSAINASVAFSITEVIGWEVAEAFSQQAEKASCTAFV</sequence>
<dbReference type="Pfam" id="PF05128">
    <property type="entry name" value="DUF697"/>
    <property type="match status" value="1"/>
</dbReference>
<reference evidence="5 6" key="1">
    <citation type="submission" date="2016-10" db="EMBL/GenBank/DDBJ databases">
        <authorList>
            <person name="de Groot N.N."/>
        </authorList>
    </citation>
    <scope>NUCLEOTIDE SEQUENCE [LARGE SCALE GENOMIC DNA]</scope>
    <source>
        <strain evidence="5 6">Z108</strain>
    </source>
</reference>
<keyword evidence="2" id="KW-0812">Transmembrane</keyword>